<gene>
    <name evidence="1" type="ORF">SAMN05444169_8538</name>
</gene>
<dbReference type="Proteomes" id="UP000190675">
    <property type="component" value="Chromosome I"/>
</dbReference>
<dbReference type="InterPro" id="IPR029063">
    <property type="entry name" value="SAM-dependent_MTases_sf"/>
</dbReference>
<protein>
    <recommendedName>
        <fullName evidence="3">Methyltransferase domain-containing protein</fullName>
    </recommendedName>
</protein>
<organism evidence="1 2">
    <name type="scientific">Bradyrhizobium erythrophlei</name>
    <dbReference type="NCBI Taxonomy" id="1437360"/>
    <lineage>
        <taxon>Bacteria</taxon>
        <taxon>Pseudomonadati</taxon>
        <taxon>Pseudomonadota</taxon>
        <taxon>Alphaproteobacteria</taxon>
        <taxon>Hyphomicrobiales</taxon>
        <taxon>Nitrobacteraceae</taxon>
        <taxon>Bradyrhizobium</taxon>
    </lineage>
</organism>
<reference evidence="1 2" key="1">
    <citation type="submission" date="2016-11" db="EMBL/GenBank/DDBJ databases">
        <authorList>
            <person name="Jaros S."/>
            <person name="Januszkiewicz K."/>
            <person name="Wedrychowicz H."/>
        </authorList>
    </citation>
    <scope>NUCLEOTIDE SEQUENCE [LARGE SCALE GENOMIC DNA]</scope>
    <source>
        <strain evidence="1 2">GAS242</strain>
    </source>
</reference>
<proteinExistence type="predicted"/>
<name>A0A1M5UNE8_9BRAD</name>
<dbReference type="AlphaFoldDB" id="A0A1M5UNE8"/>
<dbReference type="SUPFAM" id="SSF53335">
    <property type="entry name" value="S-adenosyl-L-methionine-dependent methyltransferases"/>
    <property type="match status" value="1"/>
</dbReference>
<dbReference type="OrthoDB" id="9791837at2"/>
<dbReference type="RefSeq" id="WP_079571956.1">
    <property type="nucleotide sequence ID" value="NZ_LT670818.1"/>
</dbReference>
<dbReference type="Gene3D" id="3.40.50.150">
    <property type="entry name" value="Vaccinia Virus protein VP39"/>
    <property type="match status" value="1"/>
</dbReference>
<dbReference type="EMBL" id="LT670818">
    <property type="protein sequence ID" value="SHH64514.1"/>
    <property type="molecule type" value="Genomic_DNA"/>
</dbReference>
<accession>A0A1M5UNE8</accession>
<evidence type="ECO:0008006" key="3">
    <source>
        <dbReference type="Google" id="ProtNLM"/>
    </source>
</evidence>
<evidence type="ECO:0000313" key="1">
    <source>
        <dbReference type="EMBL" id="SHH64514.1"/>
    </source>
</evidence>
<evidence type="ECO:0000313" key="2">
    <source>
        <dbReference type="Proteomes" id="UP000190675"/>
    </source>
</evidence>
<sequence>MLDQTPADKLDQIPLWKLRESPALVEAAIRETQALAANDESARSLLHSIFLGADRDAEFARYFKTRDFAASMRLLKLFDVKPIDRIVEVGAGSCFFSWSLSCAGFNIEVVEPSGEHVTGTGYLRSRSDADQVRIHNDLDVWLSENGQYDVLITKNCLHHFRPIGFGLASLRRRLKNEGLFFSFREYYADNAREVAEAVGGHPLAVRYGLYEWPYPAHHYVESAELAGFKLIGIVPDGYDGNCLAGFNELGDPDPAGTEKFDRHLVRQPQETVIAFWEEVKRNRFEGGCERKYTRPQVMIFRKAAISP</sequence>